<gene>
    <name evidence="6" type="ORF">PsYK624_017680</name>
</gene>
<dbReference type="Gene3D" id="3.90.180.10">
    <property type="entry name" value="Medium-chain alcohol dehydrogenases, catalytic domain"/>
    <property type="match status" value="1"/>
</dbReference>
<dbReference type="Pfam" id="PF08240">
    <property type="entry name" value="ADH_N"/>
    <property type="match status" value="1"/>
</dbReference>
<evidence type="ECO:0000256" key="1">
    <source>
        <dbReference type="ARBA" id="ARBA00001947"/>
    </source>
</evidence>
<dbReference type="EMBL" id="BPQB01000002">
    <property type="protein sequence ID" value="GJE85689.1"/>
    <property type="molecule type" value="Genomic_DNA"/>
</dbReference>
<dbReference type="InterPro" id="IPR011032">
    <property type="entry name" value="GroES-like_sf"/>
</dbReference>
<feature type="domain" description="Alcohol dehydrogenase-like C-terminal" evidence="4">
    <location>
        <begin position="256"/>
        <end position="363"/>
    </location>
</feature>
<keyword evidence="7" id="KW-1185">Reference proteome</keyword>
<dbReference type="InterPro" id="IPR013154">
    <property type="entry name" value="ADH-like_N"/>
</dbReference>
<comment type="caution">
    <text evidence="6">The sequence shown here is derived from an EMBL/GenBank/DDBJ whole genome shotgun (WGS) entry which is preliminary data.</text>
</comment>
<evidence type="ECO:0000256" key="3">
    <source>
        <dbReference type="ARBA" id="ARBA00022833"/>
    </source>
</evidence>
<dbReference type="Gene3D" id="3.40.50.720">
    <property type="entry name" value="NAD(P)-binding Rossmann-like Domain"/>
    <property type="match status" value="1"/>
</dbReference>
<keyword evidence="2" id="KW-0479">Metal-binding</keyword>
<dbReference type="Proteomes" id="UP000703269">
    <property type="component" value="Unassembled WGS sequence"/>
</dbReference>
<evidence type="ECO:0000313" key="7">
    <source>
        <dbReference type="Proteomes" id="UP000703269"/>
    </source>
</evidence>
<reference evidence="6 7" key="1">
    <citation type="submission" date="2021-08" db="EMBL/GenBank/DDBJ databases">
        <title>Draft Genome Sequence of Phanerochaete sordida strain YK-624.</title>
        <authorList>
            <person name="Mori T."/>
            <person name="Dohra H."/>
            <person name="Suzuki T."/>
            <person name="Kawagishi H."/>
            <person name="Hirai H."/>
        </authorList>
    </citation>
    <scope>NUCLEOTIDE SEQUENCE [LARGE SCALE GENOMIC DNA]</scope>
    <source>
        <strain evidence="6 7">YK-624</strain>
    </source>
</reference>
<dbReference type="SUPFAM" id="SSF51735">
    <property type="entry name" value="NAD(P)-binding Rossmann-fold domains"/>
    <property type="match status" value="1"/>
</dbReference>
<evidence type="ECO:0000259" key="4">
    <source>
        <dbReference type="Pfam" id="PF00107"/>
    </source>
</evidence>
<accession>A0A9P3L8N4</accession>
<organism evidence="6 7">
    <name type="scientific">Phanerochaete sordida</name>
    <dbReference type="NCBI Taxonomy" id="48140"/>
    <lineage>
        <taxon>Eukaryota</taxon>
        <taxon>Fungi</taxon>
        <taxon>Dikarya</taxon>
        <taxon>Basidiomycota</taxon>
        <taxon>Agaricomycotina</taxon>
        <taxon>Agaricomycetes</taxon>
        <taxon>Polyporales</taxon>
        <taxon>Phanerochaetaceae</taxon>
        <taxon>Phanerochaete</taxon>
    </lineage>
</organism>
<feature type="domain" description="Alcohol dehydrogenase-like N-terminal" evidence="5">
    <location>
        <begin position="30"/>
        <end position="143"/>
    </location>
</feature>
<dbReference type="SUPFAM" id="SSF50129">
    <property type="entry name" value="GroES-like"/>
    <property type="match status" value="1"/>
</dbReference>
<dbReference type="AlphaFoldDB" id="A0A9P3L8N4"/>
<comment type="cofactor">
    <cofactor evidence="1">
        <name>Zn(2+)</name>
        <dbReference type="ChEBI" id="CHEBI:29105"/>
    </cofactor>
</comment>
<dbReference type="PANTHER" id="PTHR42813">
    <property type="entry name" value="ZINC-TYPE ALCOHOL DEHYDROGENASE-LIKE"/>
    <property type="match status" value="1"/>
</dbReference>
<dbReference type="OrthoDB" id="3941538at2759"/>
<name>A0A9P3L8N4_9APHY</name>
<evidence type="ECO:0000313" key="6">
    <source>
        <dbReference type="EMBL" id="GJE85689.1"/>
    </source>
</evidence>
<dbReference type="InterPro" id="IPR013149">
    <property type="entry name" value="ADH-like_C"/>
</dbReference>
<sequence length="428" mass="46136">MADMQKAVKWYPPSYDIRVEQVPIPSIQHPDDVIVKIQLAGLCGSDLHIYRGHEDVDAELIGGHEFVGTVVEMGSSFGPDAQGRPELYRTLRLGDKVVSPFTVSCGECHFCRVGFTCRCVHSILFGIPTLPGGQAQYVRVPKAGGTLFTVDSVVATSADVSAPELADSSLLLLADILPTGAFAALQALQHAKASPMLTARPYPFSDFVPGVENSVEAASAPLLDEDRTLTFAIVGLGPVGVCAAVSLFKMLNDVEKATGSHFRIIAVDPNDARRAKMEKIAKAIQVPAERFVVADIPQAKQAMGEWTNGIGCNAILEIVGNNSALTLAYELVRPFGSISSVGVHQEPPLPFMGRDLYNKNVSFDFGRCPVRAMLPIASKILVKHQAVFGTIGEDISLIERVVSLNDAAESYELFDKGKCGKILFDPWR</sequence>
<dbReference type="PANTHER" id="PTHR42813:SF2">
    <property type="entry name" value="DEHYDROGENASE, ZINC-CONTAINING, PUTATIVE (AFU_ORTHOLOGUE AFUA_2G02810)-RELATED"/>
    <property type="match status" value="1"/>
</dbReference>
<dbReference type="GO" id="GO:0046872">
    <property type="term" value="F:metal ion binding"/>
    <property type="evidence" value="ECO:0007669"/>
    <property type="project" value="UniProtKB-KW"/>
</dbReference>
<protein>
    <submittedName>
        <fullName evidence="6">Alcohol dehydrogenase</fullName>
    </submittedName>
</protein>
<dbReference type="Pfam" id="PF00107">
    <property type="entry name" value="ADH_zinc_N"/>
    <property type="match status" value="1"/>
</dbReference>
<evidence type="ECO:0000259" key="5">
    <source>
        <dbReference type="Pfam" id="PF08240"/>
    </source>
</evidence>
<keyword evidence="3" id="KW-0862">Zinc</keyword>
<proteinExistence type="predicted"/>
<dbReference type="InterPro" id="IPR036291">
    <property type="entry name" value="NAD(P)-bd_dom_sf"/>
</dbReference>
<evidence type="ECO:0000256" key="2">
    <source>
        <dbReference type="ARBA" id="ARBA00022723"/>
    </source>
</evidence>